<evidence type="ECO:0000256" key="9">
    <source>
        <dbReference type="PROSITE-ProRule" id="PRU10141"/>
    </source>
</evidence>
<dbReference type="RefSeq" id="XP_025514732.1">
    <property type="nucleotide sequence ID" value="XM_025657085.1"/>
</dbReference>
<feature type="compositionally biased region" description="Polar residues" evidence="10">
    <location>
        <begin position="51"/>
        <end position="61"/>
    </location>
</feature>
<keyword evidence="5 12" id="KW-0418">Kinase</keyword>
<dbReference type="Proteomes" id="UP000249526">
    <property type="component" value="Unassembled WGS sequence"/>
</dbReference>
<comment type="catalytic activity">
    <reaction evidence="7">
        <text>L-threonyl-[protein] + ATP = O-phospho-L-threonyl-[protein] + ADP + H(+)</text>
        <dbReference type="Rhea" id="RHEA:46608"/>
        <dbReference type="Rhea" id="RHEA-COMP:11060"/>
        <dbReference type="Rhea" id="RHEA-COMP:11605"/>
        <dbReference type="ChEBI" id="CHEBI:15378"/>
        <dbReference type="ChEBI" id="CHEBI:30013"/>
        <dbReference type="ChEBI" id="CHEBI:30616"/>
        <dbReference type="ChEBI" id="CHEBI:61977"/>
        <dbReference type="ChEBI" id="CHEBI:456216"/>
        <dbReference type="EC" id="2.7.11.1"/>
    </reaction>
</comment>
<evidence type="ECO:0000313" key="13">
    <source>
        <dbReference type="Proteomes" id="UP000249526"/>
    </source>
</evidence>
<evidence type="ECO:0000256" key="1">
    <source>
        <dbReference type="ARBA" id="ARBA00012513"/>
    </source>
</evidence>
<comment type="catalytic activity">
    <reaction evidence="8">
        <text>L-seryl-[protein] + ATP = O-phospho-L-seryl-[protein] + ADP + H(+)</text>
        <dbReference type="Rhea" id="RHEA:17989"/>
        <dbReference type="Rhea" id="RHEA-COMP:9863"/>
        <dbReference type="Rhea" id="RHEA-COMP:11604"/>
        <dbReference type="ChEBI" id="CHEBI:15378"/>
        <dbReference type="ChEBI" id="CHEBI:29999"/>
        <dbReference type="ChEBI" id="CHEBI:30616"/>
        <dbReference type="ChEBI" id="CHEBI:83421"/>
        <dbReference type="ChEBI" id="CHEBI:456216"/>
        <dbReference type="EC" id="2.7.11.1"/>
    </reaction>
</comment>
<feature type="domain" description="Protein kinase" evidence="11">
    <location>
        <begin position="98"/>
        <end position="472"/>
    </location>
</feature>
<organism evidence="12 13">
    <name type="scientific">Aspergillus piperis CBS 112811</name>
    <dbReference type="NCBI Taxonomy" id="1448313"/>
    <lineage>
        <taxon>Eukaryota</taxon>
        <taxon>Fungi</taxon>
        <taxon>Dikarya</taxon>
        <taxon>Ascomycota</taxon>
        <taxon>Pezizomycotina</taxon>
        <taxon>Eurotiomycetes</taxon>
        <taxon>Eurotiomycetidae</taxon>
        <taxon>Eurotiales</taxon>
        <taxon>Aspergillaceae</taxon>
        <taxon>Aspergillus</taxon>
        <taxon>Aspergillus subgen. Circumdati</taxon>
    </lineage>
</organism>
<evidence type="ECO:0000256" key="6">
    <source>
        <dbReference type="ARBA" id="ARBA00022840"/>
    </source>
</evidence>
<protein>
    <recommendedName>
        <fullName evidence="1">non-specific serine/threonine protein kinase</fullName>
        <ecNumber evidence="1">2.7.11.1</ecNumber>
    </recommendedName>
</protein>
<dbReference type="GeneID" id="37160487"/>
<dbReference type="SUPFAM" id="SSF56112">
    <property type="entry name" value="Protein kinase-like (PK-like)"/>
    <property type="match status" value="1"/>
</dbReference>
<evidence type="ECO:0000256" key="4">
    <source>
        <dbReference type="ARBA" id="ARBA00022741"/>
    </source>
</evidence>
<feature type="compositionally biased region" description="Basic and acidic residues" evidence="10">
    <location>
        <begin position="41"/>
        <end position="50"/>
    </location>
</feature>
<dbReference type="InterPro" id="IPR000719">
    <property type="entry name" value="Prot_kinase_dom"/>
</dbReference>
<keyword evidence="6 9" id="KW-0067">ATP-binding</keyword>
<dbReference type="GO" id="GO:0005524">
    <property type="term" value="F:ATP binding"/>
    <property type="evidence" value="ECO:0007669"/>
    <property type="project" value="UniProtKB-UniRule"/>
</dbReference>
<dbReference type="InterPro" id="IPR017441">
    <property type="entry name" value="Protein_kinase_ATP_BS"/>
</dbReference>
<dbReference type="Gene3D" id="1.10.510.10">
    <property type="entry name" value="Transferase(Phosphotransferase) domain 1"/>
    <property type="match status" value="1"/>
</dbReference>
<proteinExistence type="predicted"/>
<feature type="binding site" evidence="9">
    <location>
        <position position="127"/>
    </location>
    <ligand>
        <name>ATP</name>
        <dbReference type="ChEBI" id="CHEBI:30616"/>
    </ligand>
</feature>
<dbReference type="EC" id="2.7.11.1" evidence="1"/>
<dbReference type="InterPro" id="IPR051334">
    <property type="entry name" value="SRPK"/>
</dbReference>
<dbReference type="AlphaFoldDB" id="A0A8G1VLK1"/>
<evidence type="ECO:0000259" key="11">
    <source>
        <dbReference type="PROSITE" id="PS50011"/>
    </source>
</evidence>
<evidence type="ECO:0000256" key="8">
    <source>
        <dbReference type="ARBA" id="ARBA00048679"/>
    </source>
</evidence>
<dbReference type="Pfam" id="PF00069">
    <property type="entry name" value="Pkinase"/>
    <property type="match status" value="1"/>
</dbReference>
<evidence type="ECO:0000256" key="5">
    <source>
        <dbReference type="ARBA" id="ARBA00022777"/>
    </source>
</evidence>
<dbReference type="GO" id="GO:0004674">
    <property type="term" value="F:protein serine/threonine kinase activity"/>
    <property type="evidence" value="ECO:0007669"/>
    <property type="project" value="UniProtKB-KW"/>
</dbReference>
<evidence type="ECO:0000256" key="3">
    <source>
        <dbReference type="ARBA" id="ARBA00022679"/>
    </source>
</evidence>
<dbReference type="SMART" id="SM00220">
    <property type="entry name" value="S_TKc"/>
    <property type="match status" value="1"/>
</dbReference>
<accession>A0A8G1VLK1</accession>
<dbReference type="PROSITE" id="PS00107">
    <property type="entry name" value="PROTEIN_KINASE_ATP"/>
    <property type="match status" value="1"/>
</dbReference>
<feature type="region of interest" description="Disordered" evidence="10">
    <location>
        <begin position="31"/>
        <end position="66"/>
    </location>
</feature>
<name>A0A8G1VLK1_9EURO</name>
<keyword evidence="3" id="KW-0808">Transferase</keyword>
<reference evidence="12 13" key="1">
    <citation type="submission" date="2018-02" db="EMBL/GenBank/DDBJ databases">
        <title>The genomes of Aspergillus section Nigri reveals drivers in fungal speciation.</title>
        <authorList>
            <consortium name="DOE Joint Genome Institute"/>
            <person name="Vesth T.C."/>
            <person name="Nybo J."/>
            <person name="Theobald S."/>
            <person name="Brandl J."/>
            <person name="Frisvad J.C."/>
            <person name="Nielsen K.F."/>
            <person name="Lyhne E.K."/>
            <person name="Kogle M.E."/>
            <person name="Kuo A."/>
            <person name="Riley R."/>
            <person name="Clum A."/>
            <person name="Nolan M."/>
            <person name="Lipzen A."/>
            <person name="Salamov A."/>
            <person name="Henrissat B."/>
            <person name="Wiebenga A."/>
            <person name="De vries R.P."/>
            <person name="Grigoriev I.V."/>
            <person name="Mortensen U.H."/>
            <person name="Andersen M.R."/>
            <person name="Baker S.E."/>
        </authorList>
    </citation>
    <scope>NUCLEOTIDE SEQUENCE [LARGE SCALE GENOMIC DNA]</scope>
    <source>
        <strain evidence="12 13">CBS 112811</strain>
    </source>
</reference>
<dbReference type="PROSITE" id="PS50011">
    <property type="entry name" value="PROTEIN_KINASE_DOM"/>
    <property type="match status" value="1"/>
</dbReference>
<dbReference type="PANTHER" id="PTHR47634:SF9">
    <property type="entry name" value="PROTEIN KINASE DOMAIN-CONTAINING PROTEIN-RELATED"/>
    <property type="match status" value="1"/>
</dbReference>
<dbReference type="InterPro" id="IPR011009">
    <property type="entry name" value="Kinase-like_dom_sf"/>
</dbReference>
<evidence type="ECO:0000313" key="12">
    <source>
        <dbReference type="EMBL" id="RAH56810.1"/>
    </source>
</evidence>
<evidence type="ECO:0000256" key="2">
    <source>
        <dbReference type="ARBA" id="ARBA00022527"/>
    </source>
</evidence>
<keyword evidence="13" id="KW-1185">Reference proteome</keyword>
<keyword evidence="4 9" id="KW-0547">Nucleotide-binding</keyword>
<evidence type="ECO:0000256" key="10">
    <source>
        <dbReference type="SAM" id="MobiDB-lite"/>
    </source>
</evidence>
<dbReference type="PANTHER" id="PTHR47634">
    <property type="entry name" value="PROTEIN KINASE DOMAIN-CONTAINING PROTEIN-RELATED"/>
    <property type="match status" value="1"/>
</dbReference>
<dbReference type="GO" id="GO:0050684">
    <property type="term" value="P:regulation of mRNA processing"/>
    <property type="evidence" value="ECO:0007669"/>
    <property type="project" value="TreeGrafter"/>
</dbReference>
<gene>
    <name evidence="12" type="ORF">BO85DRAFT_399134</name>
</gene>
<evidence type="ECO:0000256" key="7">
    <source>
        <dbReference type="ARBA" id="ARBA00047899"/>
    </source>
</evidence>
<sequence>MFTRSTCIRINVRSLKQIWRSVSNQPCVRKTSLTSTFTPPKSDKTNRDTDASNASRKSTAKPSKPQYRLVEDVEDLHRYCPGGYHPLELGDDLNKGRYRLVDKLGYGGYSTIWLARDQHRARYVAVKVTTADASTSTPEASLLSSMRNPPLGLGSEITPRLLDEFWIAGPNGKHRCIVTPPARMSLFDAKEASTFGLFHLDVARSIIARLIRGVAFLHSQDIVHGDLHLGNILVQFPREGIDTLSTAELYENFGEPYSEAVIRLDSKPLSSNNIPARVFIPSWYGVRSDDINLGEAKILLSDFGESFNPHETARFSSKTLPLLQSPEARFSNEPLSFPSDVWTLACTIWEVFGQRPLFQAFFATPDRVTAEQVETLGVLPPEWWEKWSGRHEWFNEEEGELDLKKKSRGPDGVRMSWDQRFEYCVQEPRAQAGLEIVSETERRAFRAMLLSMLAFRPNGRATAQQVLCSDWMRDWGQPALDRAGVI</sequence>
<dbReference type="GO" id="GO:0000245">
    <property type="term" value="P:spliceosomal complex assembly"/>
    <property type="evidence" value="ECO:0007669"/>
    <property type="project" value="TreeGrafter"/>
</dbReference>
<dbReference type="EMBL" id="KZ825064">
    <property type="protein sequence ID" value="RAH56810.1"/>
    <property type="molecule type" value="Genomic_DNA"/>
</dbReference>
<keyword evidence="2" id="KW-0723">Serine/threonine-protein kinase</keyword>
<dbReference type="Gene3D" id="3.30.200.20">
    <property type="entry name" value="Phosphorylase Kinase, domain 1"/>
    <property type="match status" value="1"/>
</dbReference>